<proteinExistence type="predicted"/>
<evidence type="ECO:0000313" key="2">
    <source>
        <dbReference type="Proteomes" id="UP000294655"/>
    </source>
</evidence>
<dbReference type="RefSeq" id="YP_009844477.1">
    <property type="nucleotide sequence ID" value="NC_048755.1"/>
</dbReference>
<evidence type="ECO:0000313" key="1">
    <source>
        <dbReference type="EMBL" id="QBP06327.1"/>
    </source>
</evidence>
<accession>A0A482IEL3</accession>
<dbReference type="KEGG" id="vg:55614801"/>
<reference evidence="1 2" key="1">
    <citation type="submission" date="2019-02" db="EMBL/GenBank/DDBJ databases">
        <authorList>
            <person name="He Y."/>
            <person name="Shi H."/>
            <person name="Li J."/>
            <person name="Sun Y."/>
        </authorList>
    </citation>
    <scope>NUCLEOTIDE SEQUENCE [LARGE SCALE GENOMIC DNA]</scope>
</reference>
<dbReference type="EMBL" id="MK580972">
    <property type="protein sequence ID" value="QBP06327.1"/>
    <property type="molecule type" value="Genomic_DNA"/>
</dbReference>
<sequence length="135" mass="15912">MNITQKNVLIIDIDHGDSSHAIPIDAYWETTPQVLEDMLDTSIKIYWNWLRDYYYPKVEELIMNRELDGGAAWAEIRDLHEEQLAVKINGVMYKGLLKELTQDIPGFGYRNDPRQFQKTCYNVLTLQEWIDYSLP</sequence>
<dbReference type="Proteomes" id="UP000294655">
    <property type="component" value="Segment"/>
</dbReference>
<name>A0A482IEL3_9CAUD</name>
<dbReference type="GeneID" id="55614801"/>
<protein>
    <submittedName>
        <fullName evidence="1">Uncharacterized protein</fullName>
    </submittedName>
</protein>
<organism evidence="1 2">
    <name type="scientific">Stenotrophomonas phage YB07</name>
    <dbReference type="NCBI Taxonomy" id="2555548"/>
    <lineage>
        <taxon>Viruses</taxon>
        <taxon>Duplodnaviria</taxon>
        <taxon>Heunggongvirae</taxon>
        <taxon>Uroviricota</taxon>
        <taxon>Caudoviricetes</taxon>
        <taxon>Menderavirus</taxon>
        <taxon>Menderavirus IMESM1</taxon>
    </lineage>
</organism>